<reference evidence="4 5" key="1">
    <citation type="submission" date="2017-03" db="EMBL/GenBank/DDBJ databases">
        <title>WGS assembly of Porphyra umbilicalis.</title>
        <authorList>
            <person name="Brawley S.H."/>
            <person name="Blouin N.A."/>
            <person name="Ficko-Blean E."/>
            <person name="Wheeler G.L."/>
            <person name="Lohr M."/>
            <person name="Goodson H.V."/>
            <person name="Jenkins J.W."/>
            <person name="Blaby-Haas C.E."/>
            <person name="Helliwell K.E."/>
            <person name="Chan C."/>
            <person name="Marriage T."/>
            <person name="Bhattacharya D."/>
            <person name="Klein A.S."/>
            <person name="Badis Y."/>
            <person name="Brodie J."/>
            <person name="Cao Y."/>
            <person name="Collen J."/>
            <person name="Dittami S.M."/>
            <person name="Gachon C.M."/>
            <person name="Green B.R."/>
            <person name="Karpowicz S."/>
            <person name="Kim J.W."/>
            <person name="Kudahl U."/>
            <person name="Lin S."/>
            <person name="Michel G."/>
            <person name="Mittag M."/>
            <person name="Olson B.J."/>
            <person name="Pangilinan J."/>
            <person name="Peng Y."/>
            <person name="Qiu H."/>
            <person name="Shu S."/>
            <person name="Singer J.T."/>
            <person name="Smith A.G."/>
            <person name="Sprecher B.N."/>
            <person name="Wagner V."/>
            <person name="Wang W."/>
            <person name="Wang Z.-Y."/>
            <person name="Yan J."/>
            <person name="Yarish C."/>
            <person name="Zoeuner-Riek S."/>
            <person name="Zhuang Y."/>
            <person name="Zou Y."/>
            <person name="Lindquist E.A."/>
            <person name="Grimwood J."/>
            <person name="Barry K."/>
            <person name="Rokhsar D.S."/>
            <person name="Schmutz J."/>
            <person name="Stiller J.W."/>
            <person name="Grossman A.R."/>
            <person name="Prochnik S.E."/>
        </authorList>
    </citation>
    <scope>NUCLEOTIDE SEQUENCE [LARGE SCALE GENOMIC DNA]</scope>
    <source>
        <strain evidence="4">4086291</strain>
    </source>
</reference>
<keyword evidence="1" id="KW-0863">Zinc-finger</keyword>
<gene>
    <name evidence="4" type="ORF">BU14_0550s0010</name>
</gene>
<feature type="compositionally biased region" description="Low complexity" evidence="2">
    <location>
        <begin position="437"/>
        <end position="461"/>
    </location>
</feature>
<evidence type="ECO:0000313" key="4">
    <source>
        <dbReference type="EMBL" id="OSX71347.1"/>
    </source>
</evidence>
<accession>A0A1X6NRY5</accession>
<dbReference type="SUPFAM" id="SSF52540">
    <property type="entry name" value="P-loop containing nucleoside triphosphate hydrolases"/>
    <property type="match status" value="1"/>
</dbReference>
<organism evidence="4 5">
    <name type="scientific">Porphyra umbilicalis</name>
    <name type="common">Purple laver</name>
    <name type="synonym">Red alga</name>
    <dbReference type="NCBI Taxonomy" id="2786"/>
    <lineage>
        <taxon>Eukaryota</taxon>
        <taxon>Rhodophyta</taxon>
        <taxon>Bangiophyceae</taxon>
        <taxon>Bangiales</taxon>
        <taxon>Bangiaceae</taxon>
        <taxon>Porphyra</taxon>
    </lineage>
</organism>
<dbReference type="GO" id="GO:0008270">
    <property type="term" value="F:zinc ion binding"/>
    <property type="evidence" value="ECO:0007669"/>
    <property type="project" value="UniProtKB-KW"/>
</dbReference>
<name>A0A1X6NRY5_PORUM</name>
<protein>
    <recommendedName>
        <fullName evidence="3">RING-type domain-containing protein</fullName>
    </recommendedName>
</protein>
<dbReference type="InterPro" id="IPR027417">
    <property type="entry name" value="P-loop_NTPase"/>
</dbReference>
<dbReference type="Pfam" id="PF13920">
    <property type="entry name" value="zf-C3HC4_3"/>
    <property type="match status" value="1"/>
</dbReference>
<keyword evidence="1" id="KW-0862">Zinc</keyword>
<dbReference type="Gene3D" id="3.30.40.10">
    <property type="entry name" value="Zinc/RING finger domain, C3HC4 (zinc finger)"/>
    <property type="match status" value="1"/>
</dbReference>
<evidence type="ECO:0000313" key="5">
    <source>
        <dbReference type="Proteomes" id="UP000218209"/>
    </source>
</evidence>
<evidence type="ECO:0000256" key="2">
    <source>
        <dbReference type="SAM" id="MobiDB-lite"/>
    </source>
</evidence>
<dbReference type="AlphaFoldDB" id="A0A1X6NRY5"/>
<dbReference type="EMBL" id="KV919144">
    <property type="protein sequence ID" value="OSX71347.1"/>
    <property type="molecule type" value="Genomic_DNA"/>
</dbReference>
<keyword evidence="1" id="KW-0479">Metal-binding</keyword>
<dbReference type="PROSITE" id="PS50089">
    <property type="entry name" value="ZF_RING_2"/>
    <property type="match status" value="1"/>
</dbReference>
<dbReference type="SUPFAM" id="SSF57850">
    <property type="entry name" value="RING/U-box"/>
    <property type="match status" value="1"/>
</dbReference>
<evidence type="ECO:0000259" key="3">
    <source>
        <dbReference type="PROSITE" id="PS50089"/>
    </source>
</evidence>
<evidence type="ECO:0000256" key="1">
    <source>
        <dbReference type="PROSITE-ProRule" id="PRU00175"/>
    </source>
</evidence>
<feature type="compositionally biased region" description="Gly residues" evidence="2">
    <location>
        <begin position="416"/>
        <end position="436"/>
    </location>
</feature>
<feature type="region of interest" description="Disordered" evidence="2">
    <location>
        <begin position="218"/>
        <end position="302"/>
    </location>
</feature>
<proteinExistence type="predicted"/>
<feature type="region of interest" description="Disordered" evidence="2">
    <location>
        <begin position="408"/>
        <end position="479"/>
    </location>
</feature>
<dbReference type="Proteomes" id="UP000218209">
    <property type="component" value="Unassembled WGS sequence"/>
</dbReference>
<feature type="domain" description="RING-type" evidence="3">
    <location>
        <begin position="13"/>
        <end position="51"/>
    </location>
</feature>
<dbReference type="InterPro" id="IPR013083">
    <property type="entry name" value="Znf_RING/FYVE/PHD"/>
</dbReference>
<keyword evidence="5" id="KW-1185">Reference proteome</keyword>
<sequence length="479" mass="47922">MAARDPPAEPTTCTVCLTAPPVFTLRPCGHTPLCARCAVDLPPPPRCPLCRALAVTATTGGGAVVDLPAAVDERLRADRDAWAGVLQVALVGAAGVGKGTLLRALCLTFPLGGVAAARVAGWAPASGGGGGGGRQRTAGGVRFVSPSVYAANARVRGRPVRFYEVPLGQATTAPARRAIVSQLASPPPHVIILVAALRSVNSLENVANWDMFIRNHPTWSPSTPPPQVSSSSQSPPGSDDGRGSAATSPCPPSSRRRGASLTGRQEPPSSPVSPARHPSGSSPTIAAAAVAPPPPPQALPTTWAATPPRLLVLTTSPHDDGGPTASSIDVRQDVPAAFPAGGVGGTPIMVKSETRSGNVGYGVRRLGHAATAAGMAAGWPGGGDGGGGGDADHSGGLWGSLSSWWLRNTLGRMPPGEGGGAPPVGGGGRTGGGRGGAAVSPRRAAPARPAAAPWLAAPGAGRTRRPDDYGPPTGEIHWS</sequence>
<dbReference type="InterPro" id="IPR001841">
    <property type="entry name" value="Znf_RING"/>
</dbReference>